<organism evidence="2 3">
    <name type="scientific">Paenibacillus sambharensis</name>
    <dbReference type="NCBI Taxonomy" id="1803190"/>
    <lineage>
        <taxon>Bacteria</taxon>
        <taxon>Bacillati</taxon>
        <taxon>Bacillota</taxon>
        <taxon>Bacilli</taxon>
        <taxon>Bacillales</taxon>
        <taxon>Paenibacillaceae</taxon>
        <taxon>Paenibacillus</taxon>
    </lineage>
</organism>
<evidence type="ECO:0000256" key="1">
    <source>
        <dbReference type="HAMAP-Rule" id="MF_01851"/>
    </source>
</evidence>
<dbReference type="Pfam" id="PF06335">
    <property type="entry name" value="DUF1054"/>
    <property type="match status" value="1"/>
</dbReference>
<dbReference type="HAMAP" id="MF_01851">
    <property type="entry name" value="UPF0637"/>
    <property type="match status" value="1"/>
</dbReference>
<dbReference type="EMBL" id="QKRB01000055">
    <property type="protein sequence ID" value="PZD93842.1"/>
    <property type="molecule type" value="Genomic_DNA"/>
</dbReference>
<keyword evidence="3" id="KW-1185">Reference proteome</keyword>
<proteinExistence type="inferred from homology"/>
<sequence length="216" mass="24320">MNSRTEAEAVPFTGFTQEDFDVFTIPGLEARMEALIARVRPKLHVLGDRLAPFLSMQCGEEMFAHVAKHARRTINPPKDTWVAFANNKRGYKAHPHFQIGMFDTHLFIQFAIIYEAVNKGAFAAHALDKLDEVRSLVPGHYVWSGDHTIPDATPHSSMQEDELTSLIQRLQTVKASEILCGIHIKRDDPLAADGEALIAKAEETFETLMPLYRMSF</sequence>
<dbReference type="Proteomes" id="UP000249522">
    <property type="component" value="Unassembled WGS sequence"/>
</dbReference>
<protein>
    <recommendedName>
        <fullName evidence="1">UPF0637 protein DNH61_20265</fullName>
    </recommendedName>
</protein>
<dbReference type="InterPro" id="IPR053707">
    <property type="entry name" value="UPF0637_domain_sf"/>
</dbReference>
<evidence type="ECO:0000313" key="2">
    <source>
        <dbReference type="EMBL" id="PZD93842.1"/>
    </source>
</evidence>
<dbReference type="AlphaFoldDB" id="A0A2W1LFM9"/>
<dbReference type="PIRSF" id="PIRSF021332">
    <property type="entry name" value="DUF1054"/>
    <property type="match status" value="1"/>
</dbReference>
<reference evidence="2 3" key="1">
    <citation type="submission" date="2018-06" db="EMBL/GenBank/DDBJ databases">
        <title>Paenibacillus imtechensis sp. nov.</title>
        <authorList>
            <person name="Pinnaka A.K."/>
            <person name="Singh H."/>
            <person name="Kaur M."/>
        </authorList>
    </citation>
    <scope>NUCLEOTIDE SEQUENCE [LARGE SCALE GENOMIC DNA]</scope>
    <source>
        <strain evidence="2 3">SMB1</strain>
    </source>
</reference>
<gene>
    <name evidence="2" type="ORF">DNH61_20265</name>
</gene>
<evidence type="ECO:0000313" key="3">
    <source>
        <dbReference type="Proteomes" id="UP000249522"/>
    </source>
</evidence>
<name>A0A2W1LFM9_9BACL</name>
<dbReference type="InterPro" id="IPR009403">
    <property type="entry name" value="UPF0637"/>
</dbReference>
<comment type="caution">
    <text evidence="2">The sequence shown here is derived from an EMBL/GenBank/DDBJ whole genome shotgun (WGS) entry which is preliminary data.</text>
</comment>
<accession>A0A2W1LFM9</accession>
<dbReference type="OrthoDB" id="9812818at2"/>
<dbReference type="Gene3D" id="3.30.930.20">
    <property type="entry name" value="Protein of unknown function DUF1054"/>
    <property type="match status" value="1"/>
</dbReference>
<dbReference type="SUPFAM" id="SSF142913">
    <property type="entry name" value="YktB/PF0168-like"/>
    <property type="match status" value="1"/>
</dbReference>
<comment type="similarity">
    <text evidence="1">Belongs to the UPF0637 family.</text>
</comment>
<dbReference type="RefSeq" id="WP_111148653.1">
    <property type="nucleotide sequence ID" value="NZ_QKRB01000055.1"/>
</dbReference>